<dbReference type="Gene3D" id="3.40.50.1820">
    <property type="entry name" value="alpha/beta hydrolase"/>
    <property type="match status" value="1"/>
</dbReference>
<reference evidence="5" key="1">
    <citation type="journal article" date="2019" name="Int. J. Syst. Evol. Microbiol.">
        <title>The Global Catalogue of Microorganisms (GCM) 10K type strain sequencing project: providing services to taxonomists for standard genome sequencing and annotation.</title>
        <authorList>
            <consortium name="The Broad Institute Genomics Platform"/>
            <consortium name="The Broad Institute Genome Sequencing Center for Infectious Disease"/>
            <person name="Wu L."/>
            <person name="Ma J."/>
        </authorList>
    </citation>
    <scope>NUCLEOTIDE SEQUENCE [LARGE SCALE GENOMIC DNA]</scope>
    <source>
        <strain evidence="5">CGMCC 4.7676</strain>
    </source>
</reference>
<evidence type="ECO:0000256" key="1">
    <source>
        <dbReference type="ARBA" id="ARBA00022801"/>
    </source>
</evidence>
<dbReference type="InterPro" id="IPR036380">
    <property type="entry name" value="Isochorismatase-like_sf"/>
</dbReference>
<keyword evidence="1" id="KW-0378">Hydrolase</keyword>
<feature type="domain" description="Isochorismatase-like" evidence="2">
    <location>
        <begin position="34"/>
        <end position="209"/>
    </location>
</feature>
<dbReference type="InterPro" id="IPR000073">
    <property type="entry name" value="AB_hydrolase_1"/>
</dbReference>
<dbReference type="Gene3D" id="3.40.50.850">
    <property type="entry name" value="Isochorismatase-like"/>
    <property type="match status" value="1"/>
</dbReference>
<sequence length="504" mass="52710">MPVDDHPGLHGAETDSVYDRAGFGVAVPRGSRPALVVVDLTRGFTEPGFPTGADLTAEVTATATLVAAARLRGVPVIYTAIGYTPAEAEGDAVAWLRKAPGMRALLEGSDAVALDPRLDRRDGDHLVMKKGASAFHGTALAALLSGLDVDTVLVCGATTSGCVRATAVDAVQSGFDTLVVRDACGDRARGPHDAALFDLQAKYADVVALDDALAYLAETSARRSLAQSALADLGDLPATSRWVTSGPVRLHVLDYGPADGVPVLVLPGITSPAVAMDFVARNLTDLVRPLVLDVRGRGLSDVAPDPLRGYDLASYAADVDAVVDGLGLRDPILLGHSMGARIAARAAVTGRSPLRGTVLVDPPLSGPGRGPYPTTLDAFLGQVDQARRGTDADEVALSWPSWPRREQELRARWLSSCSRAAIAATHAGFEAEDFFDDWPKVPAPAFFLYGGASPVVTAAGAAEAAERNPSAEFAEIADAGHMVFWDRPDSAFAALRDALRKLLS</sequence>
<dbReference type="InterPro" id="IPR000868">
    <property type="entry name" value="Isochorismatase-like_dom"/>
</dbReference>
<comment type="caution">
    <text evidence="4">The sequence shown here is derived from an EMBL/GenBank/DDBJ whole genome shotgun (WGS) entry which is preliminary data.</text>
</comment>
<organism evidence="4 5">
    <name type="scientific">Amycolatopsis speibonae</name>
    <dbReference type="NCBI Taxonomy" id="1450224"/>
    <lineage>
        <taxon>Bacteria</taxon>
        <taxon>Bacillati</taxon>
        <taxon>Actinomycetota</taxon>
        <taxon>Actinomycetes</taxon>
        <taxon>Pseudonocardiales</taxon>
        <taxon>Pseudonocardiaceae</taxon>
        <taxon>Amycolatopsis</taxon>
    </lineage>
</organism>
<dbReference type="PANTHER" id="PTHR43540:SF1">
    <property type="entry name" value="ISOCHORISMATASE HYDROLASE"/>
    <property type="match status" value="1"/>
</dbReference>
<evidence type="ECO:0000259" key="3">
    <source>
        <dbReference type="Pfam" id="PF12697"/>
    </source>
</evidence>
<feature type="domain" description="AB hydrolase-1" evidence="3">
    <location>
        <begin position="263"/>
        <end position="494"/>
    </location>
</feature>
<name>A0ABV7P324_9PSEU</name>
<dbReference type="Pfam" id="PF00857">
    <property type="entry name" value="Isochorismatase"/>
    <property type="match status" value="1"/>
</dbReference>
<dbReference type="SUPFAM" id="SSF52499">
    <property type="entry name" value="Isochorismatase-like hydrolases"/>
    <property type="match status" value="1"/>
</dbReference>
<keyword evidence="5" id="KW-1185">Reference proteome</keyword>
<dbReference type="InterPro" id="IPR050272">
    <property type="entry name" value="Isochorismatase-like_hydrls"/>
</dbReference>
<dbReference type="InterPro" id="IPR029058">
    <property type="entry name" value="AB_hydrolase_fold"/>
</dbReference>
<dbReference type="Proteomes" id="UP001595645">
    <property type="component" value="Unassembled WGS sequence"/>
</dbReference>
<evidence type="ECO:0000259" key="2">
    <source>
        <dbReference type="Pfam" id="PF00857"/>
    </source>
</evidence>
<dbReference type="Pfam" id="PF12697">
    <property type="entry name" value="Abhydrolase_6"/>
    <property type="match status" value="1"/>
</dbReference>
<dbReference type="SUPFAM" id="SSF53474">
    <property type="entry name" value="alpha/beta-Hydrolases"/>
    <property type="match status" value="1"/>
</dbReference>
<accession>A0ABV7P324</accession>
<dbReference type="PANTHER" id="PTHR43540">
    <property type="entry name" value="PEROXYUREIDOACRYLATE/UREIDOACRYLATE AMIDOHYDROLASE-RELATED"/>
    <property type="match status" value="1"/>
</dbReference>
<evidence type="ECO:0000313" key="5">
    <source>
        <dbReference type="Proteomes" id="UP001595645"/>
    </source>
</evidence>
<dbReference type="RefSeq" id="WP_378241125.1">
    <property type="nucleotide sequence ID" value="NZ_JBHRWK010000035.1"/>
</dbReference>
<protein>
    <submittedName>
        <fullName evidence="4">Isochorismatase family protein</fullName>
    </submittedName>
</protein>
<proteinExistence type="predicted"/>
<dbReference type="EMBL" id="JBHRWK010000035">
    <property type="protein sequence ID" value="MFC3452339.1"/>
    <property type="molecule type" value="Genomic_DNA"/>
</dbReference>
<gene>
    <name evidence="4" type="ORF">ACFOSH_23125</name>
</gene>
<evidence type="ECO:0000313" key="4">
    <source>
        <dbReference type="EMBL" id="MFC3452339.1"/>
    </source>
</evidence>